<dbReference type="GO" id="GO:0005886">
    <property type="term" value="C:plasma membrane"/>
    <property type="evidence" value="ECO:0007669"/>
    <property type="project" value="UniProtKB-SubCell"/>
</dbReference>
<evidence type="ECO:0000256" key="1">
    <source>
        <dbReference type="ARBA" id="ARBA00004651"/>
    </source>
</evidence>
<dbReference type="PANTHER" id="PTHR33281:SF19">
    <property type="entry name" value="VOLTAGE-DEPENDENT ANION CHANNEL-FORMING PROTEIN YNEE"/>
    <property type="match status" value="1"/>
</dbReference>
<dbReference type="RefSeq" id="WP_169663873.1">
    <property type="nucleotide sequence ID" value="NZ_CP076133.1"/>
</dbReference>
<comment type="subcellular location">
    <subcellularLocation>
        <location evidence="1">Cell membrane</location>
        <topology evidence="1">Multi-pass membrane protein</topology>
    </subcellularLocation>
</comment>
<evidence type="ECO:0000256" key="4">
    <source>
        <dbReference type="ARBA" id="ARBA00022692"/>
    </source>
</evidence>
<dbReference type="Proteomes" id="UP000678679">
    <property type="component" value="Chromosome 2"/>
</dbReference>
<accession>A0AAX1NA30</accession>
<sequence>MIITKSLPIKNILKWSGGHLAWLTVFMSVFAYLYAREYISLTIPWLPVSIIGTAVAFYVGFKNNQAYNRMWEARKIWGGIINDSRTWGMYVDGFITNFFTDNKVSDDDIKAIKKRLVYRHLGWLYAHRSQLLTPTPWEHISQKGHIGRTAKYYQENFGIGLVTDEVTKSELKNYLPKEEHDRLIAYQNTATQIINEQSRELHKLREKGLIEDFRHMEMSRLLSSFYTLQGKNERIKKFPLPRQYANMSRYFIGIFVLLLPFSMMPSLMGSGDWGMIISIPITVLLGWMYIMMEIVGDYSENPFQGMANDIPMLSLCRTIEIDLKEMLNETDLPPVIQPSKGILM</sequence>
<comment type="similarity">
    <text evidence="8">Belongs to the anion channel-forming bestrophin (TC 1.A.46) family.</text>
</comment>
<proteinExistence type="inferred from homology"/>
<feature type="transmembrane region" description="Helical" evidence="9">
    <location>
        <begin position="250"/>
        <end position="267"/>
    </location>
</feature>
<dbReference type="EMBL" id="CP076133">
    <property type="protein sequence ID" value="QWG04410.1"/>
    <property type="molecule type" value="Genomic_DNA"/>
</dbReference>
<keyword evidence="6" id="KW-0406">Ion transport</keyword>
<organism evidence="10 11">
    <name type="scientific">Flammeovirga yaeyamensis</name>
    <dbReference type="NCBI Taxonomy" id="367791"/>
    <lineage>
        <taxon>Bacteria</taxon>
        <taxon>Pseudomonadati</taxon>
        <taxon>Bacteroidota</taxon>
        <taxon>Cytophagia</taxon>
        <taxon>Cytophagales</taxon>
        <taxon>Flammeovirgaceae</taxon>
        <taxon>Flammeovirga</taxon>
    </lineage>
</organism>
<dbReference type="InterPro" id="IPR044669">
    <property type="entry name" value="YneE/VCCN1/2-like"/>
</dbReference>
<keyword evidence="4 9" id="KW-0812">Transmembrane</keyword>
<keyword evidence="2" id="KW-0813">Transport</keyword>
<evidence type="ECO:0000256" key="6">
    <source>
        <dbReference type="ARBA" id="ARBA00023065"/>
    </source>
</evidence>
<keyword evidence="7 9" id="KW-0472">Membrane</keyword>
<dbReference type="KEGG" id="fya:KMW28_26305"/>
<evidence type="ECO:0000313" key="11">
    <source>
        <dbReference type="Proteomes" id="UP000678679"/>
    </source>
</evidence>
<feature type="transmembrane region" description="Helical" evidence="9">
    <location>
        <begin position="273"/>
        <end position="290"/>
    </location>
</feature>
<gene>
    <name evidence="10" type="ORF">KMW28_26305</name>
</gene>
<feature type="transmembrane region" description="Helical" evidence="9">
    <location>
        <begin position="41"/>
        <end position="61"/>
    </location>
</feature>
<evidence type="ECO:0000256" key="2">
    <source>
        <dbReference type="ARBA" id="ARBA00022448"/>
    </source>
</evidence>
<dbReference type="PANTHER" id="PTHR33281">
    <property type="entry name" value="UPF0187 PROTEIN YNEE"/>
    <property type="match status" value="1"/>
</dbReference>
<dbReference type="AlphaFoldDB" id="A0AAX1NA30"/>
<evidence type="ECO:0000256" key="7">
    <source>
        <dbReference type="ARBA" id="ARBA00023136"/>
    </source>
</evidence>
<evidence type="ECO:0000256" key="8">
    <source>
        <dbReference type="ARBA" id="ARBA00034708"/>
    </source>
</evidence>
<feature type="transmembrane region" description="Helical" evidence="9">
    <location>
        <begin position="12"/>
        <end position="35"/>
    </location>
</feature>
<evidence type="ECO:0008006" key="12">
    <source>
        <dbReference type="Google" id="ProtNLM"/>
    </source>
</evidence>
<dbReference type="Pfam" id="PF25539">
    <property type="entry name" value="Bestrophin_2"/>
    <property type="match status" value="1"/>
</dbReference>
<evidence type="ECO:0000313" key="10">
    <source>
        <dbReference type="EMBL" id="QWG04410.1"/>
    </source>
</evidence>
<keyword evidence="3" id="KW-1003">Cell membrane</keyword>
<keyword evidence="5 9" id="KW-1133">Transmembrane helix</keyword>
<keyword evidence="11" id="KW-1185">Reference proteome</keyword>
<reference evidence="10 11" key="1">
    <citation type="submission" date="2021-05" db="EMBL/GenBank/DDBJ databases">
        <title>Comparative genomic studies on the polysaccharide-degrading batcterial strains of the Flammeovirga genus.</title>
        <authorList>
            <person name="Zewei F."/>
            <person name="Zheng Z."/>
            <person name="Yu L."/>
            <person name="Ruyue G."/>
            <person name="Yanhong M."/>
            <person name="Yuanyuan C."/>
            <person name="Jingyan G."/>
            <person name="Wenjun H."/>
        </authorList>
    </citation>
    <scope>NUCLEOTIDE SEQUENCE [LARGE SCALE GENOMIC DNA]</scope>
    <source>
        <strain evidence="10 11">NBRC:100898</strain>
    </source>
</reference>
<dbReference type="GO" id="GO:0005254">
    <property type="term" value="F:chloride channel activity"/>
    <property type="evidence" value="ECO:0007669"/>
    <property type="project" value="InterPro"/>
</dbReference>
<evidence type="ECO:0000256" key="5">
    <source>
        <dbReference type="ARBA" id="ARBA00022989"/>
    </source>
</evidence>
<protein>
    <recommendedName>
        <fullName evidence="12">Multidrug transporter</fullName>
    </recommendedName>
</protein>
<evidence type="ECO:0000256" key="9">
    <source>
        <dbReference type="SAM" id="Phobius"/>
    </source>
</evidence>
<evidence type="ECO:0000256" key="3">
    <source>
        <dbReference type="ARBA" id="ARBA00022475"/>
    </source>
</evidence>
<name>A0AAX1NA30_9BACT</name>